<name>A0ABR4HEK1_9EURO</name>
<dbReference type="Proteomes" id="UP001610334">
    <property type="component" value="Unassembled WGS sequence"/>
</dbReference>
<evidence type="ECO:0000313" key="2">
    <source>
        <dbReference type="Proteomes" id="UP001610334"/>
    </source>
</evidence>
<gene>
    <name evidence="1" type="ORF">BJX63DRAFT_209167</name>
</gene>
<protein>
    <submittedName>
        <fullName evidence="1">Uncharacterized protein</fullName>
    </submittedName>
</protein>
<keyword evidence="2" id="KW-1185">Reference proteome</keyword>
<proteinExistence type="predicted"/>
<organism evidence="1 2">
    <name type="scientific">Aspergillus granulosus</name>
    <dbReference type="NCBI Taxonomy" id="176169"/>
    <lineage>
        <taxon>Eukaryota</taxon>
        <taxon>Fungi</taxon>
        <taxon>Dikarya</taxon>
        <taxon>Ascomycota</taxon>
        <taxon>Pezizomycotina</taxon>
        <taxon>Eurotiomycetes</taxon>
        <taxon>Eurotiomycetidae</taxon>
        <taxon>Eurotiales</taxon>
        <taxon>Aspergillaceae</taxon>
        <taxon>Aspergillus</taxon>
        <taxon>Aspergillus subgen. Nidulantes</taxon>
    </lineage>
</organism>
<dbReference type="EMBL" id="JBFXLT010000037">
    <property type="protein sequence ID" value="KAL2813909.1"/>
    <property type="molecule type" value="Genomic_DNA"/>
</dbReference>
<sequence length="161" mass="18129">MSAREAMKRQVTTRHVRSANADVRSLDSKCYCASTKCPFVAKSEYADIHRECKAKSRKYKPKNKPKQNSEKCRKGIFQTRPIQDAISMLAKVRVIGRQGASHRSTNNKSVKLDCSTSKMFVTMVRQFQTSCTNDGTSKIVMCSIALNKLAMFDPEGNKKLV</sequence>
<comment type="caution">
    <text evidence="1">The sequence shown here is derived from an EMBL/GenBank/DDBJ whole genome shotgun (WGS) entry which is preliminary data.</text>
</comment>
<accession>A0ABR4HEK1</accession>
<reference evidence="1 2" key="1">
    <citation type="submission" date="2024-07" db="EMBL/GenBank/DDBJ databases">
        <title>Section-level genome sequencing and comparative genomics of Aspergillus sections Usti and Cavernicolus.</title>
        <authorList>
            <consortium name="Lawrence Berkeley National Laboratory"/>
            <person name="Nybo J.L."/>
            <person name="Vesth T.C."/>
            <person name="Theobald S."/>
            <person name="Frisvad J.C."/>
            <person name="Larsen T.O."/>
            <person name="Kjaerboelling I."/>
            <person name="Rothschild-Mancinelli K."/>
            <person name="Lyhne E.K."/>
            <person name="Kogle M.E."/>
            <person name="Barry K."/>
            <person name="Clum A."/>
            <person name="Na H."/>
            <person name="Ledsgaard L."/>
            <person name="Lin J."/>
            <person name="Lipzen A."/>
            <person name="Kuo A."/>
            <person name="Riley R."/>
            <person name="Mondo S."/>
            <person name="Labutti K."/>
            <person name="Haridas S."/>
            <person name="Pangalinan J."/>
            <person name="Salamov A.A."/>
            <person name="Simmons B.A."/>
            <person name="Magnuson J.K."/>
            <person name="Chen J."/>
            <person name="Drula E."/>
            <person name="Henrissat B."/>
            <person name="Wiebenga A."/>
            <person name="Lubbers R.J."/>
            <person name="Gomes A.C."/>
            <person name="Makela M.R."/>
            <person name="Stajich J."/>
            <person name="Grigoriev I.V."/>
            <person name="Mortensen U.H."/>
            <person name="De Vries R.P."/>
            <person name="Baker S.E."/>
            <person name="Andersen M.R."/>
        </authorList>
    </citation>
    <scope>NUCLEOTIDE SEQUENCE [LARGE SCALE GENOMIC DNA]</scope>
    <source>
        <strain evidence="1 2">CBS 588.65</strain>
    </source>
</reference>
<evidence type="ECO:0000313" key="1">
    <source>
        <dbReference type="EMBL" id="KAL2813909.1"/>
    </source>
</evidence>